<dbReference type="AlphaFoldDB" id="A0A2C8AB06"/>
<dbReference type="CDD" id="cd07377">
    <property type="entry name" value="WHTH_GntR"/>
    <property type="match status" value="1"/>
</dbReference>
<dbReference type="InterPro" id="IPR036390">
    <property type="entry name" value="WH_DNA-bd_sf"/>
</dbReference>
<dbReference type="Pfam" id="PF00392">
    <property type="entry name" value="GntR"/>
    <property type="match status" value="1"/>
</dbReference>
<dbReference type="Gene3D" id="1.10.10.10">
    <property type="entry name" value="Winged helix-like DNA-binding domain superfamily/Winged helix DNA-binding domain"/>
    <property type="match status" value="1"/>
</dbReference>
<dbReference type="EMBL" id="LT576035">
    <property type="protein sequence ID" value="SBN39590.1"/>
    <property type="molecule type" value="Genomic_DNA"/>
</dbReference>
<evidence type="ECO:0000259" key="5">
    <source>
        <dbReference type="PROSITE" id="PS50949"/>
    </source>
</evidence>
<evidence type="ECO:0000256" key="3">
    <source>
        <dbReference type="ARBA" id="ARBA00023163"/>
    </source>
</evidence>
<dbReference type="SMART" id="SM00345">
    <property type="entry name" value="HTH_GNTR"/>
    <property type="match status" value="1"/>
</dbReference>
<dbReference type="PROSITE" id="PS50949">
    <property type="entry name" value="HTH_GNTR"/>
    <property type="match status" value="1"/>
</dbReference>
<organism evidence="6">
    <name type="scientific">Propionibacterium freudenreichii</name>
    <dbReference type="NCBI Taxonomy" id="1744"/>
    <lineage>
        <taxon>Bacteria</taxon>
        <taxon>Bacillati</taxon>
        <taxon>Actinomycetota</taxon>
        <taxon>Actinomycetes</taxon>
        <taxon>Propionibacteriales</taxon>
        <taxon>Propionibacteriaceae</taxon>
        <taxon>Propionibacterium</taxon>
    </lineage>
</organism>
<dbReference type="GO" id="GO:0003677">
    <property type="term" value="F:DNA binding"/>
    <property type="evidence" value="ECO:0007669"/>
    <property type="project" value="UniProtKB-KW"/>
</dbReference>
<evidence type="ECO:0000313" key="6">
    <source>
        <dbReference type="EMBL" id="SBN39590.1"/>
    </source>
</evidence>
<protein>
    <submittedName>
        <fullName evidence="6">Transcriptional regulator, GntR family</fullName>
    </submittedName>
</protein>
<proteinExistence type="predicted"/>
<gene>
    <name evidence="6" type="ORF">PFR_JS10_1947</name>
</gene>
<dbReference type="RefSeq" id="WP_231994186.1">
    <property type="nucleotide sequence ID" value="NZ_JBJDUN010000006.1"/>
</dbReference>
<accession>A0A2C8AB06</accession>
<dbReference type="InterPro" id="IPR000524">
    <property type="entry name" value="Tscrpt_reg_HTH_GntR"/>
</dbReference>
<feature type="compositionally biased region" description="Basic and acidic residues" evidence="4">
    <location>
        <begin position="7"/>
        <end position="17"/>
    </location>
</feature>
<evidence type="ECO:0000256" key="1">
    <source>
        <dbReference type="ARBA" id="ARBA00023015"/>
    </source>
</evidence>
<keyword evidence="3" id="KW-0804">Transcription</keyword>
<keyword evidence="1" id="KW-0805">Transcription regulation</keyword>
<feature type="region of interest" description="Disordered" evidence="4">
    <location>
        <begin position="1"/>
        <end position="38"/>
    </location>
</feature>
<dbReference type="PANTHER" id="PTHR38445:SF9">
    <property type="entry name" value="HTH-TYPE TRANSCRIPTIONAL REPRESSOR YTRA"/>
    <property type="match status" value="1"/>
</dbReference>
<evidence type="ECO:0000256" key="4">
    <source>
        <dbReference type="SAM" id="MobiDB-lite"/>
    </source>
</evidence>
<feature type="domain" description="HTH gntR-type" evidence="5">
    <location>
        <begin position="50"/>
        <end position="118"/>
    </location>
</feature>
<dbReference type="PANTHER" id="PTHR38445">
    <property type="entry name" value="HTH-TYPE TRANSCRIPTIONAL REPRESSOR YTRA"/>
    <property type="match status" value="1"/>
</dbReference>
<sequence>MPSAARKPGDAPDHAKGPDGAPRRMAAQDASGGVGGPAGPLVHIDAASPTPVFEQIIEQLRRGVVQGSLPAGTRLPAVRALASELGVAVNTVAKAYRQLEAEGTVVTGGRNGTTIAALADAEPTRVAEAARTLIARARDAGLSRDQTLGLVARLW</sequence>
<name>A0A2C8AB06_9ACTN</name>
<dbReference type="InterPro" id="IPR036388">
    <property type="entry name" value="WH-like_DNA-bd_sf"/>
</dbReference>
<dbReference type="GO" id="GO:0003700">
    <property type="term" value="F:DNA-binding transcription factor activity"/>
    <property type="evidence" value="ECO:0007669"/>
    <property type="project" value="InterPro"/>
</dbReference>
<dbReference type="SUPFAM" id="SSF46785">
    <property type="entry name" value="Winged helix' DNA-binding domain"/>
    <property type="match status" value="1"/>
</dbReference>
<keyword evidence="2" id="KW-0238">DNA-binding</keyword>
<evidence type="ECO:0000256" key="2">
    <source>
        <dbReference type="ARBA" id="ARBA00023125"/>
    </source>
</evidence>
<reference evidence="6" key="1">
    <citation type="submission" date="2016-05" db="EMBL/GenBank/DDBJ databases">
        <authorList>
            <person name="Lavstsen T."/>
            <person name="Jespersen J.S."/>
        </authorList>
    </citation>
    <scope>NUCLEOTIDE SEQUENCE</scope>
    <source>
        <strain evidence="6">PFRJS10</strain>
    </source>
</reference>